<gene>
    <name evidence="3" type="ORF">MNBD_ALPHA12-2103</name>
</gene>
<dbReference type="PRINTS" id="PR00455">
    <property type="entry name" value="HTHTETR"/>
</dbReference>
<keyword evidence="1" id="KW-0238">DNA-binding</keyword>
<dbReference type="PROSITE" id="PS50977">
    <property type="entry name" value="HTH_TETR_2"/>
    <property type="match status" value="1"/>
</dbReference>
<dbReference type="Gene3D" id="1.10.357.10">
    <property type="entry name" value="Tetracycline Repressor, domain 2"/>
    <property type="match status" value="1"/>
</dbReference>
<dbReference type="SUPFAM" id="SSF46689">
    <property type="entry name" value="Homeodomain-like"/>
    <property type="match status" value="1"/>
</dbReference>
<sequence>MPEFDRPASHKRRNRILDAGMKLALSNGVRATTMQALAREAGVAKPTLYSYFPDKMALFAAIAQRLLVELKQLVEQGLAEPGDVSERVANALIAKHCRIFSLLEGSPHANEIYGEKGRFAKNEVETFERWLLQTLAAVLSEAGHQEPDEYSSLLIACAEGIARRATSKRQIASSIELVCKKLLA</sequence>
<feature type="domain" description="HTH tetR-type" evidence="2">
    <location>
        <begin position="10"/>
        <end position="70"/>
    </location>
</feature>
<dbReference type="AlphaFoldDB" id="A0A3B0UI02"/>
<dbReference type="InterPro" id="IPR023772">
    <property type="entry name" value="DNA-bd_HTH_TetR-type_CS"/>
</dbReference>
<accession>A0A3B0UI02</accession>
<dbReference type="GO" id="GO:0000976">
    <property type="term" value="F:transcription cis-regulatory region binding"/>
    <property type="evidence" value="ECO:0007669"/>
    <property type="project" value="TreeGrafter"/>
</dbReference>
<organism evidence="3">
    <name type="scientific">hydrothermal vent metagenome</name>
    <dbReference type="NCBI Taxonomy" id="652676"/>
    <lineage>
        <taxon>unclassified sequences</taxon>
        <taxon>metagenomes</taxon>
        <taxon>ecological metagenomes</taxon>
    </lineage>
</organism>
<name>A0A3B0UI02_9ZZZZ</name>
<dbReference type="GO" id="GO:0003700">
    <property type="term" value="F:DNA-binding transcription factor activity"/>
    <property type="evidence" value="ECO:0007669"/>
    <property type="project" value="TreeGrafter"/>
</dbReference>
<evidence type="ECO:0000256" key="1">
    <source>
        <dbReference type="ARBA" id="ARBA00023125"/>
    </source>
</evidence>
<proteinExistence type="predicted"/>
<evidence type="ECO:0000259" key="2">
    <source>
        <dbReference type="PROSITE" id="PS50977"/>
    </source>
</evidence>
<protein>
    <recommendedName>
        <fullName evidence="2">HTH tetR-type domain-containing protein</fullName>
    </recommendedName>
</protein>
<reference evidence="3" key="1">
    <citation type="submission" date="2018-06" db="EMBL/GenBank/DDBJ databases">
        <authorList>
            <person name="Zhirakovskaya E."/>
        </authorList>
    </citation>
    <scope>NUCLEOTIDE SEQUENCE</scope>
</reference>
<dbReference type="PANTHER" id="PTHR30055">
    <property type="entry name" value="HTH-TYPE TRANSCRIPTIONAL REGULATOR RUTR"/>
    <property type="match status" value="1"/>
</dbReference>
<dbReference type="PANTHER" id="PTHR30055:SF146">
    <property type="entry name" value="HTH-TYPE TRANSCRIPTIONAL DUAL REGULATOR CECR"/>
    <property type="match status" value="1"/>
</dbReference>
<dbReference type="InterPro" id="IPR009057">
    <property type="entry name" value="Homeodomain-like_sf"/>
</dbReference>
<dbReference type="InterPro" id="IPR050109">
    <property type="entry name" value="HTH-type_TetR-like_transc_reg"/>
</dbReference>
<evidence type="ECO:0000313" key="3">
    <source>
        <dbReference type="EMBL" id="VAW19924.1"/>
    </source>
</evidence>
<dbReference type="PROSITE" id="PS01081">
    <property type="entry name" value="HTH_TETR_1"/>
    <property type="match status" value="1"/>
</dbReference>
<dbReference type="EMBL" id="UOEO01000125">
    <property type="protein sequence ID" value="VAW19924.1"/>
    <property type="molecule type" value="Genomic_DNA"/>
</dbReference>
<dbReference type="Pfam" id="PF00440">
    <property type="entry name" value="TetR_N"/>
    <property type="match status" value="1"/>
</dbReference>
<dbReference type="InterPro" id="IPR001647">
    <property type="entry name" value="HTH_TetR"/>
</dbReference>